<keyword evidence="4" id="KW-1185">Reference proteome</keyword>
<dbReference type="SUPFAM" id="SSF54427">
    <property type="entry name" value="NTF2-like"/>
    <property type="match status" value="1"/>
</dbReference>
<feature type="domain" description="SnoaL-like" evidence="2">
    <location>
        <begin position="67"/>
        <end position="170"/>
    </location>
</feature>
<dbReference type="Pfam" id="PF13474">
    <property type="entry name" value="SnoaL_3"/>
    <property type="match status" value="1"/>
</dbReference>
<evidence type="ECO:0000259" key="2">
    <source>
        <dbReference type="Pfam" id="PF13474"/>
    </source>
</evidence>
<feature type="signal peptide" evidence="1">
    <location>
        <begin position="1"/>
        <end position="22"/>
    </location>
</feature>
<comment type="caution">
    <text evidence="3">The sequence shown here is derived from an EMBL/GenBank/DDBJ whole genome shotgun (WGS) entry which is preliminary data.</text>
</comment>
<dbReference type="RefSeq" id="WP_115833766.1">
    <property type="nucleotide sequence ID" value="NZ_QNUL01000032.1"/>
</dbReference>
<dbReference type="AlphaFoldDB" id="A0A3D8Y4H5"/>
<feature type="chain" id="PRO_5017705862" description="SnoaL-like domain-containing protein" evidence="1">
    <location>
        <begin position="23"/>
        <end position="176"/>
    </location>
</feature>
<name>A0A3D8Y4H5_9BACT</name>
<protein>
    <recommendedName>
        <fullName evidence="2">SnoaL-like domain-containing protein</fullName>
    </recommendedName>
</protein>
<dbReference type="OrthoDB" id="1495314at2"/>
<proteinExistence type="predicted"/>
<keyword evidence="1" id="KW-0732">Signal</keyword>
<dbReference type="Gene3D" id="3.10.450.50">
    <property type="match status" value="1"/>
</dbReference>
<dbReference type="InterPro" id="IPR037401">
    <property type="entry name" value="SnoaL-like"/>
</dbReference>
<organism evidence="3 4">
    <name type="scientific">Dyadobacter luteus</name>
    <dbReference type="NCBI Taxonomy" id="2259619"/>
    <lineage>
        <taxon>Bacteria</taxon>
        <taxon>Pseudomonadati</taxon>
        <taxon>Bacteroidota</taxon>
        <taxon>Cytophagia</taxon>
        <taxon>Cytophagales</taxon>
        <taxon>Spirosomataceae</taxon>
        <taxon>Dyadobacter</taxon>
    </lineage>
</organism>
<accession>A0A3D8Y4H5</accession>
<dbReference type="Proteomes" id="UP000256373">
    <property type="component" value="Unassembled WGS sequence"/>
</dbReference>
<sequence length="176" mass="19770">MNRKISVFILLILLASSFKYRAKTVESTSAATAHAAVAKLPNPSVKAPKVSFDDFVISLQKANQELVAGNAEPFKALWSKDHDVTAIGKRNETRVKGWEAVEVKLNAHQNAVQSANEYAYENITTQVGADLAYLLQTEHYRRKGEKPIDLRVTLLCRLEKDGWKIVHRHADEMKVK</sequence>
<reference evidence="3 4" key="1">
    <citation type="submission" date="2018-07" db="EMBL/GenBank/DDBJ databases">
        <title>Dyadobacter roseus sp. nov., isolated from rose rhizosphere soil.</title>
        <authorList>
            <person name="Chen L."/>
        </authorList>
    </citation>
    <scope>NUCLEOTIDE SEQUENCE [LARGE SCALE GENOMIC DNA]</scope>
    <source>
        <strain evidence="3 4">RS19</strain>
    </source>
</reference>
<evidence type="ECO:0000256" key="1">
    <source>
        <dbReference type="SAM" id="SignalP"/>
    </source>
</evidence>
<dbReference type="InterPro" id="IPR032710">
    <property type="entry name" value="NTF2-like_dom_sf"/>
</dbReference>
<evidence type="ECO:0000313" key="4">
    <source>
        <dbReference type="Proteomes" id="UP000256373"/>
    </source>
</evidence>
<evidence type="ECO:0000313" key="3">
    <source>
        <dbReference type="EMBL" id="REA56989.1"/>
    </source>
</evidence>
<dbReference type="EMBL" id="QNUL01000032">
    <property type="protein sequence ID" value="REA56989.1"/>
    <property type="molecule type" value="Genomic_DNA"/>
</dbReference>
<gene>
    <name evidence="3" type="ORF">DSL64_25395</name>
</gene>